<evidence type="ECO:0000256" key="1">
    <source>
        <dbReference type="ARBA" id="ARBA00009437"/>
    </source>
</evidence>
<protein>
    <submittedName>
        <fullName evidence="6">LysR family transcriptional regulator, glycine cleavage system transcriptional activator</fullName>
    </submittedName>
</protein>
<dbReference type="GO" id="GO:0003677">
    <property type="term" value="F:DNA binding"/>
    <property type="evidence" value="ECO:0007669"/>
    <property type="project" value="UniProtKB-KW"/>
</dbReference>
<reference evidence="6 7" key="1">
    <citation type="submission" date="2016-10" db="EMBL/GenBank/DDBJ databases">
        <authorList>
            <person name="de Groot N.N."/>
        </authorList>
    </citation>
    <scope>NUCLEOTIDE SEQUENCE [LARGE SCALE GENOMIC DNA]</scope>
    <source>
        <strain evidence="6 7">CGMCC 1.9109</strain>
    </source>
</reference>
<keyword evidence="2" id="KW-0805">Transcription regulation</keyword>
<dbReference type="InterPro" id="IPR036388">
    <property type="entry name" value="WH-like_DNA-bd_sf"/>
</dbReference>
<evidence type="ECO:0000256" key="4">
    <source>
        <dbReference type="ARBA" id="ARBA00023163"/>
    </source>
</evidence>
<dbReference type="Proteomes" id="UP000183685">
    <property type="component" value="Unassembled WGS sequence"/>
</dbReference>
<dbReference type="InterPro" id="IPR005119">
    <property type="entry name" value="LysR_subst-bd"/>
</dbReference>
<gene>
    <name evidence="6" type="ORF">SAMN04488071_2528</name>
</gene>
<dbReference type="PANTHER" id="PTHR30537">
    <property type="entry name" value="HTH-TYPE TRANSCRIPTIONAL REGULATOR"/>
    <property type="match status" value="1"/>
</dbReference>
<dbReference type="Pfam" id="PF00126">
    <property type="entry name" value="HTH_1"/>
    <property type="match status" value="1"/>
</dbReference>
<dbReference type="PROSITE" id="PS50931">
    <property type="entry name" value="HTH_LYSR"/>
    <property type="match status" value="1"/>
</dbReference>
<dbReference type="PANTHER" id="PTHR30537:SF5">
    <property type="entry name" value="HTH-TYPE TRANSCRIPTIONAL ACTIVATOR TTDR-RELATED"/>
    <property type="match status" value="1"/>
</dbReference>
<proteinExistence type="inferred from homology"/>
<evidence type="ECO:0000313" key="6">
    <source>
        <dbReference type="EMBL" id="SDE26721.1"/>
    </source>
</evidence>
<organism evidence="6 7">
    <name type="scientific">Kordiimonas lacus</name>
    <dbReference type="NCBI Taxonomy" id="637679"/>
    <lineage>
        <taxon>Bacteria</taxon>
        <taxon>Pseudomonadati</taxon>
        <taxon>Pseudomonadota</taxon>
        <taxon>Alphaproteobacteria</taxon>
        <taxon>Kordiimonadales</taxon>
        <taxon>Kordiimonadaceae</taxon>
        <taxon>Kordiimonas</taxon>
    </lineage>
</organism>
<dbReference type="GO" id="GO:0003700">
    <property type="term" value="F:DNA-binding transcription factor activity"/>
    <property type="evidence" value="ECO:0007669"/>
    <property type="project" value="InterPro"/>
</dbReference>
<keyword evidence="4" id="KW-0804">Transcription</keyword>
<dbReference type="Gene3D" id="1.10.10.10">
    <property type="entry name" value="Winged helix-like DNA-binding domain superfamily/Winged helix DNA-binding domain"/>
    <property type="match status" value="1"/>
</dbReference>
<name>A0A1G7BHZ8_9PROT</name>
<evidence type="ECO:0000256" key="2">
    <source>
        <dbReference type="ARBA" id="ARBA00023015"/>
    </source>
</evidence>
<keyword evidence="3" id="KW-0238">DNA-binding</keyword>
<dbReference type="InterPro" id="IPR036390">
    <property type="entry name" value="WH_DNA-bd_sf"/>
</dbReference>
<sequence>MNSRLIKLVQASPFLAALHQELNFTKAAELLGVHQTAVSHRVRAIEDMLGMQLFERTTRSLKFTHAGEILCRAAFSSVHDLEDALDRILQARHTNAIRVSVPPSLAMKWMVPRLMQARAAGLSLSVQAQTRLVDFTRGEADVAIRYGIGPYPGLRCVKLGTSIMQAVASPSYVKEKGIDPANPWTVEHDILMDHATEVDPIPFGWREFVEFEKDFTQTVDPVSRFDRTDLALQAAMSGLGVALGRALLYEQDVENGFLVPLGRPYAVKPSDWLVCSYEFAETDKYKEFASWIQGEVDKTHAVMDRFFPSLQG</sequence>
<keyword evidence="7" id="KW-1185">Reference proteome</keyword>
<dbReference type="EMBL" id="FNAK01000005">
    <property type="protein sequence ID" value="SDE26721.1"/>
    <property type="molecule type" value="Genomic_DNA"/>
</dbReference>
<dbReference type="Pfam" id="PF03466">
    <property type="entry name" value="LysR_substrate"/>
    <property type="match status" value="1"/>
</dbReference>
<dbReference type="Gene3D" id="3.40.190.10">
    <property type="entry name" value="Periplasmic binding protein-like II"/>
    <property type="match status" value="2"/>
</dbReference>
<dbReference type="RefSeq" id="WP_068307728.1">
    <property type="nucleotide sequence ID" value="NZ_DAIOMO010000005.1"/>
</dbReference>
<evidence type="ECO:0000256" key="3">
    <source>
        <dbReference type="ARBA" id="ARBA00023125"/>
    </source>
</evidence>
<dbReference type="OrthoDB" id="7282659at2"/>
<dbReference type="STRING" id="637679.GCA_001550055_03693"/>
<dbReference type="PRINTS" id="PR00039">
    <property type="entry name" value="HTHLYSR"/>
</dbReference>
<dbReference type="AlphaFoldDB" id="A0A1G7BHZ8"/>
<evidence type="ECO:0000313" key="7">
    <source>
        <dbReference type="Proteomes" id="UP000183685"/>
    </source>
</evidence>
<dbReference type="SUPFAM" id="SSF53850">
    <property type="entry name" value="Periplasmic binding protein-like II"/>
    <property type="match status" value="1"/>
</dbReference>
<accession>A0A1G7BHZ8</accession>
<feature type="domain" description="HTH lysR-type" evidence="5">
    <location>
        <begin position="1"/>
        <end position="64"/>
    </location>
</feature>
<dbReference type="InterPro" id="IPR058163">
    <property type="entry name" value="LysR-type_TF_proteobact-type"/>
</dbReference>
<comment type="similarity">
    <text evidence="1">Belongs to the LysR transcriptional regulatory family.</text>
</comment>
<dbReference type="InterPro" id="IPR000847">
    <property type="entry name" value="LysR_HTH_N"/>
</dbReference>
<evidence type="ECO:0000259" key="5">
    <source>
        <dbReference type="PROSITE" id="PS50931"/>
    </source>
</evidence>
<dbReference type="SUPFAM" id="SSF46785">
    <property type="entry name" value="Winged helix' DNA-binding domain"/>
    <property type="match status" value="1"/>
</dbReference>